<evidence type="ECO:0000313" key="2">
    <source>
        <dbReference type="EMBL" id="GMN55095.1"/>
    </source>
</evidence>
<evidence type="ECO:0000313" key="3">
    <source>
        <dbReference type="Proteomes" id="UP001187192"/>
    </source>
</evidence>
<accession>A0AA88AMZ2</accession>
<sequence>MKVQEKLWRMRARHKLLQGQIEKDYMINITIQGREILFAGFGFGNGIVMINPILVGTGSC</sequence>
<feature type="transmembrane region" description="Helical" evidence="1">
    <location>
        <begin position="36"/>
        <end position="55"/>
    </location>
</feature>
<comment type="caution">
    <text evidence="2">The sequence shown here is derived from an EMBL/GenBank/DDBJ whole genome shotgun (WGS) entry which is preliminary data.</text>
</comment>
<dbReference type="Proteomes" id="UP001187192">
    <property type="component" value="Unassembled WGS sequence"/>
</dbReference>
<keyword evidence="1" id="KW-0812">Transmembrane</keyword>
<name>A0AA88AMZ2_FICCA</name>
<reference evidence="2" key="1">
    <citation type="submission" date="2023-07" db="EMBL/GenBank/DDBJ databases">
        <title>draft genome sequence of fig (Ficus carica).</title>
        <authorList>
            <person name="Takahashi T."/>
            <person name="Nishimura K."/>
        </authorList>
    </citation>
    <scope>NUCLEOTIDE SEQUENCE</scope>
</reference>
<keyword evidence="1" id="KW-1133">Transmembrane helix</keyword>
<evidence type="ECO:0000256" key="1">
    <source>
        <dbReference type="SAM" id="Phobius"/>
    </source>
</evidence>
<gene>
    <name evidence="2" type="ORF">TIFTF001_024219</name>
</gene>
<keyword evidence="1" id="KW-0472">Membrane</keyword>
<keyword evidence="3" id="KW-1185">Reference proteome</keyword>
<organism evidence="2 3">
    <name type="scientific">Ficus carica</name>
    <name type="common">Common fig</name>
    <dbReference type="NCBI Taxonomy" id="3494"/>
    <lineage>
        <taxon>Eukaryota</taxon>
        <taxon>Viridiplantae</taxon>
        <taxon>Streptophyta</taxon>
        <taxon>Embryophyta</taxon>
        <taxon>Tracheophyta</taxon>
        <taxon>Spermatophyta</taxon>
        <taxon>Magnoliopsida</taxon>
        <taxon>eudicotyledons</taxon>
        <taxon>Gunneridae</taxon>
        <taxon>Pentapetalae</taxon>
        <taxon>rosids</taxon>
        <taxon>fabids</taxon>
        <taxon>Rosales</taxon>
        <taxon>Moraceae</taxon>
        <taxon>Ficeae</taxon>
        <taxon>Ficus</taxon>
    </lineage>
</organism>
<proteinExistence type="predicted"/>
<dbReference type="AlphaFoldDB" id="A0AA88AMZ2"/>
<protein>
    <submittedName>
        <fullName evidence="2">Uncharacterized protein</fullName>
    </submittedName>
</protein>
<dbReference type="EMBL" id="BTGU01000055">
    <property type="protein sequence ID" value="GMN55095.1"/>
    <property type="molecule type" value="Genomic_DNA"/>
</dbReference>